<reference evidence="2" key="1">
    <citation type="submission" date="2023-06" db="EMBL/GenBank/DDBJ databases">
        <title>Identification and characterization of horizontal gene transfer across gut microbiota members of farm animals based on homology search.</title>
        <authorList>
            <person name="Zeman M."/>
            <person name="Kubasova T."/>
            <person name="Jahodarova E."/>
            <person name="Nykrynova M."/>
            <person name="Rychlik I."/>
        </authorList>
    </citation>
    <scope>NUCLEOTIDE SEQUENCE [LARGE SCALE GENOMIC DNA]</scope>
    <source>
        <strain evidence="2">ET340</strain>
    </source>
</reference>
<gene>
    <name evidence="1" type="ORF">QUW08_12185</name>
</gene>
<dbReference type="RefSeq" id="WP_289600440.1">
    <property type="nucleotide sequence ID" value="NZ_JAUDCL010000025.1"/>
</dbReference>
<proteinExistence type="predicted"/>
<sequence length="75" mass="8133">MNKRRVIIEGRPVAAVTVGCPAYIQQSNGILRTSPIVGIGSLSPFELQFETQNTRYTLNILTADELCRPNGGQSA</sequence>
<evidence type="ECO:0000313" key="2">
    <source>
        <dbReference type="Proteomes" id="UP001529380"/>
    </source>
</evidence>
<dbReference type="EMBL" id="JAUDCL010000025">
    <property type="protein sequence ID" value="MDM8202042.1"/>
    <property type="molecule type" value="Genomic_DNA"/>
</dbReference>
<keyword evidence="2" id="KW-1185">Reference proteome</keyword>
<protein>
    <submittedName>
        <fullName evidence="1">Uncharacterized protein</fullName>
    </submittedName>
</protein>
<reference evidence="1 2" key="3">
    <citation type="submission" date="2023-06" db="EMBL/GenBank/DDBJ databases">
        <authorList>
            <person name="Zeman M."/>
            <person name="Kubasova T."/>
            <person name="Jahodarova E."/>
            <person name="Nykrynova M."/>
            <person name="Rychlik I."/>
        </authorList>
    </citation>
    <scope>NUCLEOTIDE SEQUENCE [LARGE SCALE GENOMIC DNA]</scope>
    <source>
        <strain evidence="1 2">ET340</strain>
    </source>
</reference>
<comment type="caution">
    <text evidence="1">The sequence shown here is derived from an EMBL/GenBank/DDBJ whole genome shotgun (WGS) entry which is preliminary data.</text>
</comment>
<name>A0ABT7UT41_9FIRM</name>
<organism evidence="1 2">
    <name type="scientific">Allofournierella massiliensis</name>
    <dbReference type="NCBI Taxonomy" id="1650663"/>
    <lineage>
        <taxon>Bacteria</taxon>
        <taxon>Bacillati</taxon>
        <taxon>Bacillota</taxon>
        <taxon>Clostridia</taxon>
        <taxon>Eubacteriales</taxon>
        <taxon>Oscillospiraceae</taxon>
        <taxon>Allofournierella</taxon>
    </lineage>
</organism>
<reference evidence="1 2" key="2">
    <citation type="submission" date="2023-06" db="EMBL/GenBank/DDBJ databases">
        <title>Identification and characterization of horizontal gene transfer across gut microbiota members of farm animals based on homology search.</title>
        <authorList>
            <person name="Schwarzerova J."/>
            <person name="Nykrynova M."/>
            <person name="Jureckova K."/>
            <person name="Cejkova D."/>
            <person name="Rychlik I."/>
        </authorList>
    </citation>
    <scope>NUCLEOTIDE SEQUENCE [LARGE SCALE GENOMIC DNA]</scope>
    <source>
        <strain evidence="1 2">ET340</strain>
    </source>
</reference>
<accession>A0ABT7UT41</accession>
<dbReference type="Proteomes" id="UP001529380">
    <property type="component" value="Unassembled WGS sequence"/>
</dbReference>
<evidence type="ECO:0000313" key="1">
    <source>
        <dbReference type="EMBL" id="MDM8202042.1"/>
    </source>
</evidence>